<protein>
    <submittedName>
        <fullName evidence="2">Nuclear transport factor 2 family protein</fullName>
    </submittedName>
</protein>
<dbReference type="Proteomes" id="UP000305906">
    <property type="component" value="Unassembled WGS sequence"/>
</dbReference>
<dbReference type="InterPro" id="IPR037401">
    <property type="entry name" value="SnoaL-like"/>
</dbReference>
<evidence type="ECO:0000259" key="1">
    <source>
        <dbReference type="Pfam" id="PF12680"/>
    </source>
</evidence>
<dbReference type="RefSeq" id="WP_138044290.1">
    <property type="nucleotide sequence ID" value="NZ_VBZC01000006.1"/>
</dbReference>
<comment type="caution">
    <text evidence="2">The sequence shown here is derived from an EMBL/GenBank/DDBJ whole genome shotgun (WGS) entry which is preliminary data.</text>
</comment>
<dbReference type="SUPFAM" id="SSF54427">
    <property type="entry name" value="NTF2-like"/>
    <property type="match status" value="1"/>
</dbReference>
<reference evidence="2 3" key="1">
    <citation type="submission" date="2019-05" db="EMBL/GenBank/DDBJ databases">
        <title>Streptomyces sp. NEAU-C151, a novel actinomycete isolated from soil.</title>
        <authorList>
            <person name="Han L."/>
            <person name="Jiang H."/>
        </authorList>
    </citation>
    <scope>NUCLEOTIDE SEQUENCE [LARGE SCALE GENOMIC DNA]</scope>
    <source>
        <strain evidence="2 3">NEAU-C151</strain>
    </source>
</reference>
<dbReference type="InterPro" id="IPR032710">
    <property type="entry name" value="NTF2-like_dom_sf"/>
</dbReference>
<feature type="domain" description="SnoaL-like" evidence="1">
    <location>
        <begin position="10"/>
        <end position="115"/>
    </location>
</feature>
<dbReference type="PANTHER" id="PTHR41252:SF1">
    <property type="entry name" value="BLR2505 PROTEIN"/>
    <property type="match status" value="1"/>
</dbReference>
<proteinExistence type="predicted"/>
<dbReference type="Gene3D" id="3.10.450.50">
    <property type="match status" value="1"/>
</dbReference>
<dbReference type="AlphaFoldDB" id="A0A5R9FSD4"/>
<name>A0A5R9FSD4_9ACTN</name>
<accession>A0A5R9FSD4</accession>
<dbReference type="EMBL" id="VBZC01000006">
    <property type="protein sequence ID" value="TLS46927.1"/>
    <property type="molecule type" value="Genomic_DNA"/>
</dbReference>
<gene>
    <name evidence="2" type="ORF">FE633_07550</name>
</gene>
<keyword evidence="3" id="KW-1185">Reference proteome</keyword>
<organism evidence="2 3">
    <name type="scientific">Streptomyces montanus</name>
    <dbReference type="NCBI Taxonomy" id="2580423"/>
    <lineage>
        <taxon>Bacteria</taxon>
        <taxon>Bacillati</taxon>
        <taxon>Actinomycetota</taxon>
        <taxon>Actinomycetes</taxon>
        <taxon>Kitasatosporales</taxon>
        <taxon>Streptomycetaceae</taxon>
        <taxon>Streptomyces</taxon>
    </lineage>
</organism>
<evidence type="ECO:0000313" key="3">
    <source>
        <dbReference type="Proteomes" id="UP000305906"/>
    </source>
</evidence>
<dbReference type="Pfam" id="PF12680">
    <property type="entry name" value="SnoaL_2"/>
    <property type="match status" value="1"/>
</dbReference>
<dbReference type="PANTHER" id="PTHR41252">
    <property type="entry name" value="BLR2505 PROTEIN"/>
    <property type="match status" value="1"/>
</dbReference>
<sequence length="131" mass="14809">MAEHPHAALIRRGYDAWNNGDMDTLRTMFSGDATHHSPGNHPLSGDFKGQDAIFEMYGRLFEETNGTVRAELRQLLVDGRGHVMSFHRFTGERNGKQLDENAGIVFRIVGDKITDLDECTEDIDKINAFWS</sequence>
<evidence type="ECO:0000313" key="2">
    <source>
        <dbReference type="EMBL" id="TLS46927.1"/>
    </source>
</evidence>